<evidence type="ECO:0000313" key="2">
    <source>
        <dbReference type="EMBL" id="WOL13089.1"/>
    </source>
</evidence>
<dbReference type="GO" id="GO:0035251">
    <property type="term" value="F:UDP-glucosyltransferase activity"/>
    <property type="evidence" value="ECO:0007669"/>
    <property type="project" value="InterPro"/>
</dbReference>
<evidence type="ECO:0000313" key="3">
    <source>
        <dbReference type="Proteomes" id="UP001327560"/>
    </source>
</evidence>
<dbReference type="SUPFAM" id="SSF53756">
    <property type="entry name" value="UDP-Glycosyltransferase/glycogen phosphorylase"/>
    <property type="match status" value="1"/>
</dbReference>
<reference evidence="2 3" key="1">
    <citation type="submission" date="2023-10" db="EMBL/GenBank/DDBJ databases">
        <title>Chromosome-scale genome assembly provides insights into flower coloration mechanisms of Canna indica.</title>
        <authorList>
            <person name="Li C."/>
        </authorList>
    </citation>
    <scope>NUCLEOTIDE SEQUENCE [LARGE SCALE GENOMIC DNA]</scope>
    <source>
        <tissue evidence="2">Flower</tissue>
    </source>
</reference>
<keyword evidence="3" id="KW-1185">Reference proteome</keyword>
<dbReference type="PANTHER" id="PTHR48048">
    <property type="entry name" value="GLYCOSYLTRANSFERASE"/>
    <property type="match status" value="1"/>
</dbReference>
<dbReference type="Pfam" id="PF00201">
    <property type="entry name" value="UDPGT"/>
    <property type="match status" value="1"/>
</dbReference>
<sequence length="156" mass="17433">MWPSAPTASRRPMRTGCAGGVVYIVYSRGADKEPDVDALLPESFLEWTEGRGLVVKSSAPQVEVLHHNAVGGFVTHLGWNSVLEAIVAEVPMVGWPLYAEQHMNIVLLVEELRLAAAVKGYKGELLLSKEIEAKVRWLMESDGGQKLRERERERRR</sequence>
<name>A0AAQ3KQT0_9LILI</name>
<dbReference type="InterPro" id="IPR050481">
    <property type="entry name" value="UDP-glycosyltransf_plant"/>
</dbReference>
<dbReference type="FunFam" id="3.40.50.2000:FF:000431">
    <property type="entry name" value="UDP-glycosyltransferase 90A1"/>
    <property type="match status" value="1"/>
</dbReference>
<dbReference type="Proteomes" id="UP001327560">
    <property type="component" value="Chromosome 7"/>
</dbReference>
<dbReference type="Gene3D" id="3.40.50.2000">
    <property type="entry name" value="Glycogen Phosphorylase B"/>
    <property type="match status" value="1"/>
</dbReference>
<gene>
    <name evidence="2" type="ORF">Cni_G21858</name>
</gene>
<dbReference type="PANTHER" id="PTHR48048:SF89">
    <property type="entry name" value="GLYCOSYLTRANSFERASE"/>
    <property type="match status" value="1"/>
</dbReference>
<protein>
    <submittedName>
        <fullName evidence="2">Phloretin 2'-O-glucosyltransferase-like</fullName>
    </submittedName>
</protein>
<keyword evidence="1" id="KW-0808">Transferase</keyword>
<dbReference type="InterPro" id="IPR002213">
    <property type="entry name" value="UDP_glucos_trans"/>
</dbReference>
<proteinExistence type="predicted"/>
<dbReference type="EMBL" id="CP136896">
    <property type="protein sequence ID" value="WOL13089.1"/>
    <property type="molecule type" value="Genomic_DNA"/>
</dbReference>
<accession>A0AAQ3KQT0</accession>
<evidence type="ECO:0000256" key="1">
    <source>
        <dbReference type="ARBA" id="ARBA00022679"/>
    </source>
</evidence>
<dbReference type="AlphaFoldDB" id="A0AAQ3KQT0"/>
<organism evidence="2 3">
    <name type="scientific">Canna indica</name>
    <name type="common">Indian-shot</name>
    <dbReference type="NCBI Taxonomy" id="4628"/>
    <lineage>
        <taxon>Eukaryota</taxon>
        <taxon>Viridiplantae</taxon>
        <taxon>Streptophyta</taxon>
        <taxon>Embryophyta</taxon>
        <taxon>Tracheophyta</taxon>
        <taxon>Spermatophyta</taxon>
        <taxon>Magnoliopsida</taxon>
        <taxon>Liliopsida</taxon>
        <taxon>Zingiberales</taxon>
        <taxon>Cannaceae</taxon>
        <taxon>Canna</taxon>
    </lineage>
</organism>